<dbReference type="PANTHER" id="PTHR12898:SF1">
    <property type="entry name" value="MEDIATOR OF RNA POLYMERASE II TRANSCRIPTION SUBUNIT 24"/>
    <property type="match status" value="1"/>
</dbReference>
<reference evidence="9" key="1">
    <citation type="journal article" date="2023" name="Insect Mol. Biol.">
        <title>Genome sequencing provides insights into the evolution of gene families encoding plant cell wall-degrading enzymes in longhorned beetles.</title>
        <authorList>
            <person name="Shin N.R."/>
            <person name="Okamura Y."/>
            <person name="Kirsch R."/>
            <person name="Pauchet Y."/>
        </authorList>
    </citation>
    <scope>NUCLEOTIDE SEQUENCE</scope>
    <source>
        <strain evidence="9">AMC_N1</strain>
    </source>
</reference>
<keyword evidence="5" id="KW-0010">Activator</keyword>
<dbReference type="Proteomes" id="UP001162162">
    <property type="component" value="Unassembled WGS sequence"/>
</dbReference>
<evidence type="ECO:0000256" key="5">
    <source>
        <dbReference type="ARBA" id="ARBA00023159"/>
    </source>
</evidence>
<keyword evidence="6" id="KW-0804">Transcription</keyword>
<evidence type="ECO:0000256" key="4">
    <source>
        <dbReference type="ARBA" id="ARBA00023015"/>
    </source>
</evidence>
<name>A0AAV8YAZ0_9CUCU</name>
<keyword evidence="4" id="KW-0805">Transcription regulation</keyword>
<dbReference type="InterPro" id="IPR021429">
    <property type="entry name" value="Mediator_Med24"/>
</dbReference>
<evidence type="ECO:0000256" key="6">
    <source>
        <dbReference type="ARBA" id="ARBA00023163"/>
    </source>
</evidence>
<dbReference type="GO" id="GO:0003712">
    <property type="term" value="F:transcription coregulator activity"/>
    <property type="evidence" value="ECO:0007669"/>
    <property type="project" value="TreeGrafter"/>
</dbReference>
<keyword evidence="10" id="KW-1185">Reference proteome</keyword>
<evidence type="ECO:0000256" key="2">
    <source>
        <dbReference type="ARBA" id="ARBA00007864"/>
    </source>
</evidence>
<gene>
    <name evidence="9" type="ORF">NQ318_022915</name>
</gene>
<protein>
    <recommendedName>
        <fullName evidence="3">Mediator of RNA polymerase II transcription subunit 24</fullName>
    </recommendedName>
    <alternativeName>
        <fullName evidence="8">Mediator complex subunit 24</fullName>
    </alternativeName>
</protein>
<dbReference type="EMBL" id="JAPWTK010000130">
    <property type="protein sequence ID" value="KAJ8948784.1"/>
    <property type="molecule type" value="Genomic_DNA"/>
</dbReference>
<evidence type="ECO:0000256" key="7">
    <source>
        <dbReference type="ARBA" id="ARBA00023242"/>
    </source>
</evidence>
<dbReference type="PANTHER" id="PTHR12898">
    <property type="entry name" value="MEDIATOR OF RNA POLYMERASE II TRANSCRIPTION SUBUNIT 24"/>
    <property type="match status" value="1"/>
</dbReference>
<dbReference type="AlphaFoldDB" id="A0AAV8YAZ0"/>
<accession>A0AAV8YAZ0</accession>
<evidence type="ECO:0000256" key="8">
    <source>
        <dbReference type="ARBA" id="ARBA00031960"/>
    </source>
</evidence>
<comment type="similarity">
    <text evidence="2">Belongs to the Mediator complex subunit 24 family.</text>
</comment>
<comment type="subcellular location">
    <subcellularLocation>
        <location evidence="1">Nucleus</location>
    </subcellularLocation>
</comment>
<dbReference type="GO" id="GO:0016592">
    <property type="term" value="C:mediator complex"/>
    <property type="evidence" value="ECO:0007669"/>
    <property type="project" value="InterPro"/>
</dbReference>
<organism evidence="9 10">
    <name type="scientific">Aromia moschata</name>
    <dbReference type="NCBI Taxonomy" id="1265417"/>
    <lineage>
        <taxon>Eukaryota</taxon>
        <taxon>Metazoa</taxon>
        <taxon>Ecdysozoa</taxon>
        <taxon>Arthropoda</taxon>
        <taxon>Hexapoda</taxon>
        <taxon>Insecta</taxon>
        <taxon>Pterygota</taxon>
        <taxon>Neoptera</taxon>
        <taxon>Endopterygota</taxon>
        <taxon>Coleoptera</taxon>
        <taxon>Polyphaga</taxon>
        <taxon>Cucujiformia</taxon>
        <taxon>Chrysomeloidea</taxon>
        <taxon>Cerambycidae</taxon>
        <taxon>Cerambycinae</taxon>
        <taxon>Callichromatini</taxon>
        <taxon>Aromia</taxon>
    </lineage>
</organism>
<evidence type="ECO:0000256" key="3">
    <source>
        <dbReference type="ARBA" id="ARBA00019693"/>
    </source>
</evidence>
<dbReference type="GO" id="GO:0060261">
    <property type="term" value="P:positive regulation of transcription initiation by RNA polymerase II"/>
    <property type="evidence" value="ECO:0007669"/>
    <property type="project" value="TreeGrafter"/>
</dbReference>
<evidence type="ECO:0000313" key="9">
    <source>
        <dbReference type="EMBL" id="KAJ8948784.1"/>
    </source>
</evidence>
<evidence type="ECO:0000313" key="10">
    <source>
        <dbReference type="Proteomes" id="UP001162162"/>
    </source>
</evidence>
<dbReference type="Pfam" id="PF11277">
    <property type="entry name" value="Med24_N"/>
    <property type="match status" value="1"/>
</dbReference>
<keyword evidence="7" id="KW-0539">Nucleus</keyword>
<comment type="caution">
    <text evidence="9">The sequence shown here is derived from an EMBL/GenBank/DDBJ whole genome shotgun (WGS) entry which is preliminary data.</text>
</comment>
<proteinExistence type="inferred from homology"/>
<sequence>MSGAKESAKESSDAVNSEKWPGSLIQCWLAVKLTGNPGSSTAVLAEQLQVLQRLKGFSDSRLYAELMRGSLLALYNVSQTSHESQWGAFAFLKVPHILLDLAAKSDTINVVTAVELMLQHSPLLDAMDANSSCSSLKCLLDELAKIRLLSEPQVKHLLEKRKIPPTLKLDTVPATTGIPKAIIFAESTIAGILKTLSTDYHKIQRQNTV</sequence>
<evidence type="ECO:0000256" key="1">
    <source>
        <dbReference type="ARBA" id="ARBA00004123"/>
    </source>
</evidence>